<comment type="caution">
    <text evidence="1">The sequence shown here is derived from an EMBL/GenBank/DDBJ whole genome shotgun (WGS) entry which is preliminary data.</text>
</comment>
<gene>
    <name evidence="1" type="ORF">GQ607_011745</name>
</gene>
<proteinExistence type="predicted"/>
<evidence type="ECO:0000313" key="1">
    <source>
        <dbReference type="EMBL" id="KAF0320987.1"/>
    </source>
</evidence>
<reference evidence="1 2" key="1">
    <citation type="submission" date="2019-12" db="EMBL/GenBank/DDBJ databases">
        <title>A genome sequence resource for the geographically widespread anthracnose pathogen Colletotrichum asianum.</title>
        <authorList>
            <person name="Meng Y."/>
        </authorList>
    </citation>
    <scope>NUCLEOTIDE SEQUENCE [LARGE SCALE GENOMIC DNA]</scope>
    <source>
        <strain evidence="1 2">ICMP 18580</strain>
    </source>
</reference>
<dbReference type="AlphaFoldDB" id="A0A8H3WA65"/>
<organism evidence="1 2">
    <name type="scientific">Colletotrichum asianum</name>
    <dbReference type="NCBI Taxonomy" id="702518"/>
    <lineage>
        <taxon>Eukaryota</taxon>
        <taxon>Fungi</taxon>
        <taxon>Dikarya</taxon>
        <taxon>Ascomycota</taxon>
        <taxon>Pezizomycotina</taxon>
        <taxon>Sordariomycetes</taxon>
        <taxon>Hypocreomycetidae</taxon>
        <taxon>Glomerellales</taxon>
        <taxon>Glomerellaceae</taxon>
        <taxon>Colletotrichum</taxon>
        <taxon>Colletotrichum gloeosporioides species complex</taxon>
    </lineage>
</organism>
<accession>A0A8H3WA65</accession>
<name>A0A8H3WA65_9PEZI</name>
<dbReference type="EMBL" id="WOWK01000076">
    <property type="protein sequence ID" value="KAF0320987.1"/>
    <property type="molecule type" value="Genomic_DNA"/>
</dbReference>
<evidence type="ECO:0000313" key="2">
    <source>
        <dbReference type="Proteomes" id="UP000434172"/>
    </source>
</evidence>
<keyword evidence="2" id="KW-1185">Reference proteome</keyword>
<protein>
    <submittedName>
        <fullName evidence="1">Uncharacterized protein</fullName>
    </submittedName>
</protein>
<sequence>MEASEECRKRFDAVKSNLRYEPLEKVFLVFGPAIAKSWTSLKLINSLANCKDRPKRKTDSEIRAAINAAAASRHADSDDVETVVPEWTPEDVDAAFKGITSPLNLLTISIY</sequence>
<dbReference type="Proteomes" id="UP000434172">
    <property type="component" value="Unassembled WGS sequence"/>
</dbReference>